<dbReference type="InterPro" id="IPR001806">
    <property type="entry name" value="Small_GTPase"/>
</dbReference>
<reference evidence="1 2" key="1">
    <citation type="submission" date="2020-12" db="EMBL/GenBank/DDBJ databases">
        <title>Concerted genomic and epigenomic changes stabilize Arabidopsis allopolyploids.</title>
        <authorList>
            <person name="Chen Z."/>
        </authorList>
    </citation>
    <scope>NUCLEOTIDE SEQUENCE [LARGE SCALE GENOMIC DNA]</scope>
    <source>
        <strain evidence="1">As9502</strain>
        <tissue evidence="1">Leaf</tissue>
    </source>
</reference>
<evidence type="ECO:0000313" key="1">
    <source>
        <dbReference type="EMBL" id="KAG7548606.1"/>
    </source>
</evidence>
<dbReference type="Proteomes" id="UP000694251">
    <property type="component" value="Chromosome 12"/>
</dbReference>
<comment type="caution">
    <text evidence="1">The sequence shown here is derived from an EMBL/GenBank/DDBJ whole genome shotgun (WGS) entry which is preliminary data.</text>
</comment>
<dbReference type="GO" id="GO:0050660">
    <property type="term" value="F:flavin adenine dinucleotide binding"/>
    <property type="evidence" value="ECO:0007669"/>
    <property type="project" value="TreeGrafter"/>
</dbReference>
<proteinExistence type="predicted"/>
<keyword evidence="1" id="KW-0378">Hydrolase</keyword>
<keyword evidence="2" id="KW-1185">Reference proteome</keyword>
<gene>
    <name evidence="1" type="ORF">ISN44_As12g037790</name>
</gene>
<dbReference type="SMART" id="SM00174">
    <property type="entry name" value="RHO"/>
    <property type="match status" value="1"/>
</dbReference>
<dbReference type="EMBL" id="JAEFBJ010000012">
    <property type="protein sequence ID" value="KAG7548606.1"/>
    <property type="molecule type" value="Genomic_DNA"/>
</dbReference>
<dbReference type="OrthoDB" id="1739362at2759"/>
<dbReference type="PANTHER" id="PTHR43735">
    <property type="entry name" value="APOPTOSIS-INDUCING FACTOR 1"/>
    <property type="match status" value="1"/>
</dbReference>
<protein>
    <submittedName>
        <fullName evidence="1">P-loop containing nucleoside triphosphate hydrolase</fullName>
    </submittedName>
</protein>
<organism evidence="1 2">
    <name type="scientific">Arabidopsis suecica</name>
    <name type="common">Swedish thale-cress</name>
    <name type="synonym">Cardaminopsis suecica</name>
    <dbReference type="NCBI Taxonomy" id="45249"/>
    <lineage>
        <taxon>Eukaryota</taxon>
        <taxon>Viridiplantae</taxon>
        <taxon>Streptophyta</taxon>
        <taxon>Embryophyta</taxon>
        <taxon>Tracheophyta</taxon>
        <taxon>Spermatophyta</taxon>
        <taxon>Magnoliopsida</taxon>
        <taxon>eudicotyledons</taxon>
        <taxon>Gunneridae</taxon>
        <taxon>Pentapetalae</taxon>
        <taxon>rosids</taxon>
        <taxon>malvids</taxon>
        <taxon>Brassicales</taxon>
        <taxon>Brassicaceae</taxon>
        <taxon>Camelineae</taxon>
        <taxon>Arabidopsis</taxon>
    </lineage>
</organism>
<dbReference type="GO" id="GO:0004174">
    <property type="term" value="F:electron-transferring-flavoprotein dehydrogenase activity"/>
    <property type="evidence" value="ECO:0007669"/>
    <property type="project" value="TreeGrafter"/>
</dbReference>
<name>A0A8T1YR29_ARASU</name>
<dbReference type="GO" id="GO:0003924">
    <property type="term" value="F:GTPase activity"/>
    <property type="evidence" value="ECO:0007669"/>
    <property type="project" value="InterPro"/>
</dbReference>
<evidence type="ECO:0000313" key="2">
    <source>
        <dbReference type="Proteomes" id="UP000694251"/>
    </source>
</evidence>
<dbReference type="GO" id="GO:0005525">
    <property type="term" value="F:GTP binding"/>
    <property type="evidence" value="ECO:0007669"/>
    <property type="project" value="InterPro"/>
</dbReference>
<dbReference type="AlphaFoldDB" id="A0A8T1YR29"/>
<accession>A0A8T1YR29</accession>
<sequence length="209" mass="23165">MEGIESGSRQGKRVVVIGGGLAAKLLQFHADVTLIDPKEYFEITWASLRSMVEEPKFAERTVINHKSYLKQGRVVTSPAINITESDVMTEDGSKTRQEKLSHYQAGPVDNVDEVTGGLKHLSLDGQKRIGATYYIECSSKTQQNVKAVFDAAIKVVIKPAMKQKEKKKSRSRAMDVSQTFCVGSIDDDSTPSDDCSLPFFFSICLVLWL</sequence>
<dbReference type="GO" id="GO:0005737">
    <property type="term" value="C:cytoplasm"/>
    <property type="evidence" value="ECO:0007669"/>
    <property type="project" value="TreeGrafter"/>
</dbReference>
<dbReference type="PANTHER" id="PTHR43735:SF14">
    <property type="entry name" value="FAD_NAD(P)-BINDING OXIDOREDUCTASE FAMILY PROTEIN"/>
    <property type="match status" value="1"/>
</dbReference>